<accession>A0A4W4E4B4</accession>
<dbReference type="GeneID" id="113575852"/>
<dbReference type="RefSeq" id="XP_026863411.2">
    <property type="nucleotide sequence ID" value="XM_027007610.2"/>
</dbReference>
<keyword evidence="15" id="KW-1185">Reference proteome</keyword>
<evidence type="ECO:0000256" key="3">
    <source>
        <dbReference type="ARBA" id="ARBA00022737"/>
    </source>
</evidence>
<evidence type="ECO:0000256" key="2">
    <source>
        <dbReference type="ARBA" id="ARBA00022723"/>
    </source>
</evidence>
<dbReference type="FunFam" id="3.30.50.10:FF:000032">
    <property type="entry name" value="Transcription factor GATA-3"/>
    <property type="match status" value="1"/>
</dbReference>
<dbReference type="Pfam" id="PF00320">
    <property type="entry name" value="GATA"/>
    <property type="match status" value="2"/>
</dbReference>
<sequence>MEATLEQPRWVSPSLMPAEVTHGYPADSSYLSHMEEDLVFPGTEAEHGCLPSVFSNPMHGRNAAAYRHSPVRQGYSAPFLNALPWLEGSGAHSLSAPYPSPASSWHSSAFSKSSAHPQSSSASVYHPSVPLSSVKAPQTHLQSPIPDCKENLQLQDGVKDERASPSRGDEGFGGVYSVNHTTGGAYTYAHVPPQSHIHTQSLGHYSSYGNQVQDFSSTLYSLSFSPKLRVNMRLSPTEARECVNCGATATPLWRRDGTGHYLCNACGLYHKMNGQNRPLIRPKKRSVVSKRAGTQCANCQTSTTTLWRRNANGEPVCNACGLYFKLHNVNRPLTMKKEGIQTRNRKVSSKSRKGRKGKNTAEFDPYLDASKTHGSEPPFDSFSQGTATLGAYGHTSFPISPSPTFHNPTHLSYPYHPAAAILSSMM</sequence>
<evidence type="ECO:0000256" key="7">
    <source>
        <dbReference type="ARBA" id="ARBA00023125"/>
    </source>
</evidence>
<dbReference type="GO" id="GO:0045165">
    <property type="term" value="P:cell fate commitment"/>
    <property type="evidence" value="ECO:0007669"/>
    <property type="project" value="TreeGrafter"/>
</dbReference>
<evidence type="ECO:0000256" key="12">
    <source>
        <dbReference type="SAM" id="MobiDB-lite"/>
    </source>
</evidence>
<evidence type="ECO:0000256" key="9">
    <source>
        <dbReference type="ARBA" id="ARBA00023163"/>
    </source>
</evidence>
<feature type="region of interest" description="Disordered" evidence="12">
    <location>
        <begin position="106"/>
        <end position="127"/>
    </location>
</feature>
<evidence type="ECO:0000256" key="5">
    <source>
        <dbReference type="ARBA" id="ARBA00022833"/>
    </source>
</evidence>
<evidence type="ECO:0000256" key="8">
    <source>
        <dbReference type="ARBA" id="ARBA00023159"/>
    </source>
</evidence>
<dbReference type="Gene3D" id="3.30.50.10">
    <property type="entry name" value="Erythroid Transcription Factor GATA-1, subunit A"/>
    <property type="match status" value="2"/>
</dbReference>
<dbReference type="GO" id="GO:0000122">
    <property type="term" value="P:negative regulation of transcription by RNA polymerase II"/>
    <property type="evidence" value="ECO:0007669"/>
    <property type="project" value="TreeGrafter"/>
</dbReference>
<keyword evidence="3" id="KW-0677">Repeat</keyword>
<dbReference type="GeneTree" id="ENSGT00940000166313"/>
<dbReference type="PANTHER" id="PTHR10071:SF190">
    <property type="entry name" value="ERYTHROID TRANSCRIPTION FACTOR"/>
    <property type="match status" value="1"/>
</dbReference>
<reference evidence="14" key="5">
    <citation type="submission" date="2025-09" db="UniProtKB">
        <authorList>
            <consortium name="Ensembl"/>
        </authorList>
    </citation>
    <scope>IDENTIFICATION</scope>
</reference>
<dbReference type="Proteomes" id="UP000314983">
    <property type="component" value="Chromosome 23"/>
</dbReference>
<evidence type="ECO:0000256" key="11">
    <source>
        <dbReference type="PIRSR" id="PIRSR003027-1"/>
    </source>
</evidence>
<keyword evidence="8" id="KW-0010">Activator</keyword>
<dbReference type="PROSITE" id="PS00344">
    <property type="entry name" value="GATA_ZN_FINGER_1"/>
    <property type="match status" value="2"/>
</dbReference>
<evidence type="ECO:0000256" key="10">
    <source>
        <dbReference type="ARBA" id="ARBA00023242"/>
    </source>
</evidence>
<dbReference type="InterPro" id="IPR039355">
    <property type="entry name" value="Transcription_factor_GATA"/>
</dbReference>
<evidence type="ECO:0000259" key="13">
    <source>
        <dbReference type="PROSITE" id="PS50114"/>
    </source>
</evidence>
<evidence type="ECO:0000256" key="1">
    <source>
        <dbReference type="ARBA" id="ARBA00004123"/>
    </source>
</evidence>
<dbReference type="CDD" id="cd00202">
    <property type="entry name" value="ZnF_GATA"/>
    <property type="match status" value="2"/>
</dbReference>
<keyword evidence="4 11" id="KW-0863">Zinc-finger</keyword>
<dbReference type="PRINTS" id="PR00619">
    <property type="entry name" value="GATAZNFINGER"/>
</dbReference>
<keyword evidence="6" id="KW-0805">Transcription regulation</keyword>
<feature type="compositionally biased region" description="Low complexity" evidence="12">
    <location>
        <begin position="106"/>
        <end position="123"/>
    </location>
</feature>
<keyword evidence="10" id="KW-0539">Nucleus</keyword>
<feature type="region of interest" description="Disordered" evidence="12">
    <location>
        <begin position="340"/>
        <end position="385"/>
    </location>
</feature>
<dbReference type="GO" id="GO:0005634">
    <property type="term" value="C:nucleus"/>
    <property type="evidence" value="ECO:0007669"/>
    <property type="project" value="UniProtKB-SubCell"/>
</dbReference>
<dbReference type="AlphaFoldDB" id="A0A4W4E4B4"/>
<keyword evidence="2 11" id="KW-0479">Metal-binding</keyword>
<dbReference type="KEGG" id="eee:113575852"/>
<keyword evidence="7" id="KW-0238">DNA-binding</keyword>
<dbReference type="GO" id="GO:0000978">
    <property type="term" value="F:RNA polymerase II cis-regulatory region sequence-specific DNA binding"/>
    <property type="evidence" value="ECO:0007669"/>
    <property type="project" value="TreeGrafter"/>
</dbReference>
<comment type="subcellular location">
    <subcellularLocation>
        <location evidence="1">Nucleus</location>
    </subcellularLocation>
</comment>
<feature type="compositionally biased region" description="Basic residues" evidence="12">
    <location>
        <begin position="343"/>
        <end position="358"/>
    </location>
</feature>
<evidence type="ECO:0000256" key="6">
    <source>
        <dbReference type="ARBA" id="ARBA00023015"/>
    </source>
</evidence>
<reference evidence="14" key="3">
    <citation type="submission" date="2020-05" db="EMBL/GenBank/DDBJ databases">
        <title>Electrophorus electricus (electric eel) genome, fEleEle1, primary haplotype.</title>
        <authorList>
            <person name="Myers G."/>
            <person name="Meyer A."/>
            <person name="Fedrigo O."/>
            <person name="Formenti G."/>
            <person name="Rhie A."/>
            <person name="Tracey A."/>
            <person name="Sims Y."/>
            <person name="Jarvis E.D."/>
        </authorList>
    </citation>
    <scope>NUCLEOTIDE SEQUENCE [LARGE SCALE GENOMIC DNA]</scope>
</reference>
<dbReference type="SMART" id="SM00401">
    <property type="entry name" value="ZnF_GATA"/>
    <property type="match status" value="2"/>
</dbReference>
<dbReference type="InterPro" id="IPR000679">
    <property type="entry name" value="Znf_GATA"/>
</dbReference>
<feature type="zinc finger region" description="GATA-type 1" evidence="11">
    <location>
        <begin position="242"/>
        <end position="266"/>
    </location>
</feature>
<dbReference type="Ensembl" id="ENSEEET00000006811.2">
    <property type="protein sequence ID" value="ENSEEEP00000006718.2"/>
    <property type="gene ID" value="ENSEEEG00000003556.2"/>
</dbReference>
<protein>
    <recommendedName>
        <fullName evidence="13">GATA-type domain-containing protein</fullName>
    </recommendedName>
</protein>
<proteinExistence type="predicted"/>
<dbReference type="GO" id="GO:0045944">
    <property type="term" value="P:positive regulation of transcription by RNA polymerase II"/>
    <property type="evidence" value="ECO:0007669"/>
    <property type="project" value="TreeGrafter"/>
</dbReference>
<dbReference type="PANTHER" id="PTHR10071">
    <property type="entry name" value="TRANSCRIPTION FACTOR GATA FAMILY MEMBER"/>
    <property type="match status" value="1"/>
</dbReference>
<keyword evidence="5 11" id="KW-0862">Zinc</keyword>
<dbReference type="PIRSF" id="PIRSF003027">
    <property type="entry name" value="TF_GATA-1/2/3"/>
    <property type="match status" value="1"/>
</dbReference>
<reference evidence="14" key="4">
    <citation type="submission" date="2025-08" db="UniProtKB">
        <authorList>
            <consortium name="Ensembl"/>
        </authorList>
    </citation>
    <scope>IDENTIFICATION</scope>
</reference>
<dbReference type="SUPFAM" id="SSF57716">
    <property type="entry name" value="Glucocorticoid receptor-like (DNA-binding domain)"/>
    <property type="match status" value="2"/>
</dbReference>
<dbReference type="PROSITE" id="PS50114">
    <property type="entry name" value="GATA_ZN_FINGER_2"/>
    <property type="match status" value="2"/>
</dbReference>
<dbReference type="CTD" id="564960"/>
<dbReference type="GO" id="GO:0008270">
    <property type="term" value="F:zinc ion binding"/>
    <property type="evidence" value="ECO:0007669"/>
    <property type="project" value="UniProtKB-KW"/>
</dbReference>
<feature type="domain" description="GATA-type" evidence="13">
    <location>
        <begin position="236"/>
        <end position="291"/>
    </location>
</feature>
<keyword evidence="9" id="KW-0804">Transcription</keyword>
<dbReference type="STRING" id="8005.ENSEEEP00000006718"/>
<dbReference type="FunFam" id="3.30.50.10:FF:000001">
    <property type="entry name" value="GATA transcription factor (GATAd)"/>
    <property type="match status" value="1"/>
</dbReference>
<dbReference type="InterPro" id="IPR013088">
    <property type="entry name" value="Znf_NHR/GATA"/>
</dbReference>
<dbReference type="GO" id="GO:0000981">
    <property type="term" value="F:DNA-binding transcription factor activity, RNA polymerase II-specific"/>
    <property type="evidence" value="ECO:0007669"/>
    <property type="project" value="InterPro"/>
</dbReference>
<feature type="domain" description="GATA-type" evidence="13">
    <location>
        <begin position="290"/>
        <end position="343"/>
    </location>
</feature>
<evidence type="ECO:0000256" key="4">
    <source>
        <dbReference type="ARBA" id="ARBA00022771"/>
    </source>
</evidence>
<feature type="zinc finger region" description="GATA-type 2" evidence="11">
    <location>
        <begin position="296"/>
        <end position="320"/>
    </location>
</feature>
<organism evidence="14 15">
    <name type="scientific">Electrophorus electricus</name>
    <name type="common">Electric eel</name>
    <name type="synonym">Gymnotus electricus</name>
    <dbReference type="NCBI Taxonomy" id="8005"/>
    <lineage>
        <taxon>Eukaryota</taxon>
        <taxon>Metazoa</taxon>
        <taxon>Chordata</taxon>
        <taxon>Craniata</taxon>
        <taxon>Vertebrata</taxon>
        <taxon>Euteleostomi</taxon>
        <taxon>Actinopterygii</taxon>
        <taxon>Neopterygii</taxon>
        <taxon>Teleostei</taxon>
        <taxon>Ostariophysi</taxon>
        <taxon>Gymnotiformes</taxon>
        <taxon>Gymnotoidei</taxon>
        <taxon>Gymnotidae</taxon>
        <taxon>Electrophorus</taxon>
    </lineage>
</organism>
<name>A0A4W4E4B4_ELEEL</name>
<gene>
    <name evidence="14" type="primary">gata1b</name>
</gene>
<reference evidence="15" key="1">
    <citation type="journal article" date="2014" name="Science">
        <title>Nonhuman genetics. Genomic basis for the convergent evolution of electric organs.</title>
        <authorList>
            <person name="Gallant J.R."/>
            <person name="Traeger L.L."/>
            <person name="Volkening J.D."/>
            <person name="Moffett H."/>
            <person name="Chen P.H."/>
            <person name="Novina C.D."/>
            <person name="Phillips G.N.Jr."/>
            <person name="Anand R."/>
            <person name="Wells G.B."/>
            <person name="Pinch M."/>
            <person name="Guth R."/>
            <person name="Unguez G.A."/>
            <person name="Albert J.S."/>
            <person name="Zakon H.H."/>
            <person name="Samanta M.P."/>
            <person name="Sussman M.R."/>
        </authorList>
    </citation>
    <scope>NUCLEOTIDE SEQUENCE [LARGE SCALE GENOMIC DNA]</scope>
</reference>
<dbReference type="OMA" id="SEVMPTY"/>
<dbReference type="InterPro" id="IPR016374">
    <property type="entry name" value="TF_GATA-2/3"/>
</dbReference>
<evidence type="ECO:0000313" key="14">
    <source>
        <dbReference type="Ensembl" id="ENSEEEP00000006718.2"/>
    </source>
</evidence>
<reference evidence="15" key="2">
    <citation type="journal article" date="2017" name="Sci. Adv.">
        <title>A tail of two voltages: Proteomic comparison of the three electric organs of the electric eel.</title>
        <authorList>
            <person name="Traeger L.L."/>
            <person name="Sabat G."/>
            <person name="Barrett-Wilt G.A."/>
            <person name="Wells G.B."/>
            <person name="Sussman M.R."/>
        </authorList>
    </citation>
    <scope>NUCLEOTIDE SEQUENCE [LARGE SCALE GENOMIC DNA]</scope>
</reference>
<evidence type="ECO:0000313" key="15">
    <source>
        <dbReference type="Proteomes" id="UP000314983"/>
    </source>
</evidence>